<evidence type="ECO:0000256" key="1">
    <source>
        <dbReference type="ARBA" id="ARBA00004651"/>
    </source>
</evidence>
<feature type="transmembrane region" description="Helical" evidence="7">
    <location>
        <begin position="12"/>
        <end position="33"/>
    </location>
</feature>
<name>A0ABW0HYS1_9BACL</name>
<feature type="transmembrane region" description="Helical" evidence="7">
    <location>
        <begin position="74"/>
        <end position="93"/>
    </location>
</feature>
<reference evidence="10" key="1">
    <citation type="journal article" date="2019" name="Int. J. Syst. Evol. Microbiol.">
        <title>The Global Catalogue of Microorganisms (GCM) 10K type strain sequencing project: providing services to taxonomists for standard genome sequencing and annotation.</title>
        <authorList>
            <consortium name="The Broad Institute Genomics Platform"/>
            <consortium name="The Broad Institute Genome Sequencing Center for Infectious Disease"/>
            <person name="Wu L."/>
            <person name="Ma J."/>
        </authorList>
    </citation>
    <scope>NUCLEOTIDE SEQUENCE [LARGE SCALE GENOMIC DNA]</scope>
    <source>
        <strain evidence="10">CGMCC 1.18575</strain>
    </source>
</reference>
<feature type="transmembrane region" description="Helical" evidence="7">
    <location>
        <begin position="182"/>
        <end position="207"/>
    </location>
</feature>
<evidence type="ECO:0000256" key="6">
    <source>
        <dbReference type="ARBA" id="ARBA00023136"/>
    </source>
</evidence>
<organism evidence="9 10">
    <name type="scientific">Cohnella soli</name>
    <dbReference type="NCBI Taxonomy" id="425005"/>
    <lineage>
        <taxon>Bacteria</taxon>
        <taxon>Bacillati</taxon>
        <taxon>Bacillota</taxon>
        <taxon>Bacilli</taxon>
        <taxon>Bacillales</taxon>
        <taxon>Paenibacillaceae</taxon>
        <taxon>Cohnella</taxon>
    </lineage>
</organism>
<feature type="transmembrane region" description="Helical" evidence="7">
    <location>
        <begin position="105"/>
        <end position="126"/>
    </location>
</feature>
<comment type="similarity">
    <text evidence="7">Belongs to the binding-protein-dependent transport system permease family.</text>
</comment>
<dbReference type="Proteomes" id="UP001596113">
    <property type="component" value="Unassembled WGS sequence"/>
</dbReference>
<dbReference type="SUPFAM" id="SSF161098">
    <property type="entry name" value="MetI-like"/>
    <property type="match status" value="1"/>
</dbReference>
<evidence type="ECO:0000256" key="5">
    <source>
        <dbReference type="ARBA" id="ARBA00022989"/>
    </source>
</evidence>
<keyword evidence="4 7" id="KW-0812">Transmembrane</keyword>
<proteinExistence type="inferred from homology"/>
<feature type="domain" description="ABC transmembrane type-1" evidence="8">
    <location>
        <begin position="70"/>
        <end position="261"/>
    </location>
</feature>
<feature type="transmembrane region" description="Helical" evidence="7">
    <location>
        <begin position="138"/>
        <end position="161"/>
    </location>
</feature>
<dbReference type="PANTHER" id="PTHR43744">
    <property type="entry name" value="ABC TRANSPORTER PERMEASE PROTEIN MG189-RELATED-RELATED"/>
    <property type="match status" value="1"/>
</dbReference>
<comment type="caution">
    <text evidence="9">The sequence shown here is derived from an EMBL/GenBank/DDBJ whole genome shotgun (WGS) entry which is preliminary data.</text>
</comment>
<dbReference type="CDD" id="cd06261">
    <property type="entry name" value="TM_PBP2"/>
    <property type="match status" value="1"/>
</dbReference>
<protein>
    <submittedName>
        <fullName evidence="9">Carbohydrate ABC transporter permease</fullName>
    </submittedName>
</protein>
<accession>A0ABW0HYS1</accession>
<keyword evidence="2 7" id="KW-0813">Transport</keyword>
<dbReference type="InterPro" id="IPR000515">
    <property type="entry name" value="MetI-like"/>
</dbReference>
<comment type="subcellular location">
    <subcellularLocation>
        <location evidence="1 7">Cell membrane</location>
        <topology evidence="1 7">Multi-pass membrane protein</topology>
    </subcellularLocation>
</comment>
<evidence type="ECO:0000313" key="10">
    <source>
        <dbReference type="Proteomes" id="UP001596113"/>
    </source>
</evidence>
<dbReference type="Gene3D" id="1.10.3720.10">
    <property type="entry name" value="MetI-like"/>
    <property type="match status" value="1"/>
</dbReference>
<dbReference type="PROSITE" id="PS50928">
    <property type="entry name" value="ABC_TM1"/>
    <property type="match status" value="1"/>
</dbReference>
<dbReference type="RefSeq" id="WP_378136535.1">
    <property type="nucleotide sequence ID" value="NZ_JBHSMI010000029.1"/>
</dbReference>
<feature type="transmembrane region" description="Helical" evidence="7">
    <location>
        <begin position="243"/>
        <end position="266"/>
    </location>
</feature>
<keyword evidence="6 7" id="KW-0472">Membrane</keyword>
<gene>
    <name evidence="9" type="ORF">ACFPOF_21675</name>
</gene>
<evidence type="ECO:0000313" key="9">
    <source>
        <dbReference type="EMBL" id="MFC5405361.1"/>
    </source>
</evidence>
<evidence type="ECO:0000256" key="7">
    <source>
        <dbReference type="RuleBase" id="RU363032"/>
    </source>
</evidence>
<keyword evidence="3" id="KW-1003">Cell membrane</keyword>
<evidence type="ECO:0000259" key="8">
    <source>
        <dbReference type="PROSITE" id="PS50928"/>
    </source>
</evidence>
<evidence type="ECO:0000256" key="3">
    <source>
        <dbReference type="ARBA" id="ARBA00022475"/>
    </source>
</evidence>
<sequence length="276" mass="31598">MKLKKYYLSLELLLVVVGALSFYPVFLMIVDAFKTREGMAERPFGFPSPSEFTLDNMTNAIYKLKFYQPLLNSVWITLVSIILIILVSSLAAYPIARKKTKLYSFMYFFFLAGLMIPYQLAIITLYKEVMWLGLMNQGLGLILVYGGIMLSFPIFFYSGFIKTVPYELEEAALIDGYGRYRIFFRIVFPLLKPATATIAVLMILSLWNEFTMALLFLQKPDKVTLTVVTYAFKGQYHVHWPNMFAGLLISIFPMVVLFLSVQRFFIRGITAGALKG</sequence>
<keyword evidence="10" id="KW-1185">Reference proteome</keyword>
<evidence type="ECO:0000256" key="2">
    <source>
        <dbReference type="ARBA" id="ARBA00022448"/>
    </source>
</evidence>
<dbReference type="EMBL" id="JBHSMI010000029">
    <property type="protein sequence ID" value="MFC5405361.1"/>
    <property type="molecule type" value="Genomic_DNA"/>
</dbReference>
<dbReference type="InterPro" id="IPR035906">
    <property type="entry name" value="MetI-like_sf"/>
</dbReference>
<evidence type="ECO:0000256" key="4">
    <source>
        <dbReference type="ARBA" id="ARBA00022692"/>
    </source>
</evidence>
<dbReference type="Pfam" id="PF00528">
    <property type="entry name" value="BPD_transp_1"/>
    <property type="match status" value="1"/>
</dbReference>
<dbReference type="PANTHER" id="PTHR43744:SF3">
    <property type="entry name" value="LACTOSE TRANSPORT SYSTEM PERMEASE PROTEIN LACG"/>
    <property type="match status" value="1"/>
</dbReference>
<keyword evidence="5 7" id="KW-1133">Transmembrane helix</keyword>